<accession>Q4Q119</accession>
<dbReference type="KEGG" id="lma:LMJF_36_3960"/>
<gene>
    <name evidence="2" type="ORF">LMJF_36_3960</name>
</gene>
<feature type="compositionally biased region" description="Low complexity" evidence="1">
    <location>
        <begin position="506"/>
        <end position="516"/>
    </location>
</feature>
<dbReference type="HOGENOM" id="CLU_296737_0_0_1"/>
<dbReference type="AlphaFoldDB" id="Q4Q119"/>
<organism evidence="2 3">
    <name type="scientific">Leishmania major</name>
    <dbReference type="NCBI Taxonomy" id="5664"/>
    <lineage>
        <taxon>Eukaryota</taxon>
        <taxon>Discoba</taxon>
        <taxon>Euglenozoa</taxon>
        <taxon>Kinetoplastea</taxon>
        <taxon>Metakinetoplastina</taxon>
        <taxon>Trypanosomatida</taxon>
        <taxon>Trypanosomatidae</taxon>
        <taxon>Leishmaniinae</taxon>
        <taxon>Leishmania</taxon>
    </lineage>
</organism>
<feature type="region of interest" description="Disordered" evidence="1">
    <location>
        <begin position="664"/>
        <end position="685"/>
    </location>
</feature>
<dbReference type="VEuPathDB" id="TriTrypDB:LMJFC_360054200"/>
<protein>
    <submittedName>
        <fullName evidence="2">Uncharacterized protein</fullName>
    </submittedName>
</protein>
<feature type="region of interest" description="Disordered" evidence="1">
    <location>
        <begin position="483"/>
        <end position="531"/>
    </location>
</feature>
<dbReference type="InParanoid" id="Q4Q119"/>
<feature type="compositionally biased region" description="Low complexity" evidence="1">
    <location>
        <begin position="676"/>
        <end position="685"/>
    </location>
</feature>
<dbReference type="EMBL" id="FR796432">
    <property type="protein sequence ID" value="CAJ09362.1"/>
    <property type="molecule type" value="Genomic_DNA"/>
</dbReference>
<dbReference type="OMA" id="WLAHTHA"/>
<evidence type="ECO:0000313" key="3">
    <source>
        <dbReference type="Proteomes" id="UP000000542"/>
    </source>
</evidence>
<feature type="region of interest" description="Disordered" evidence="1">
    <location>
        <begin position="164"/>
        <end position="185"/>
    </location>
</feature>
<feature type="compositionally biased region" description="Polar residues" evidence="1">
    <location>
        <begin position="413"/>
        <end position="423"/>
    </location>
</feature>
<dbReference type="VEuPathDB" id="TriTrypDB:LMJSD75_360050100"/>
<feature type="compositionally biased region" description="Polar residues" evidence="1">
    <location>
        <begin position="10"/>
        <end position="25"/>
    </location>
</feature>
<evidence type="ECO:0000313" key="2">
    <source>
        <dbReference type="EMBL" id="CAJ09362.1"/>
    </source>
</evidence>
<sequence length="1017" mass="105598">MPRNHCRVTLKQQSNVSAASQTTPAPANDAHENTREVAPMPSISALAARAKHRGRGRPRIYPRKTSSAHSLHPHLAPAEPGSGDLDDALTVAAVPPAVSDQTSITAAIVNSGTAVSQHEVAQSAETFGAGAAVSAELPLPQRLSPLGVPFSSSRITSASPLVKANPAGAAQGGEETATFSSRPPLHSSTRIKAAVTAGIAVDEADRATLGAQPFLPSMAACMAACFGWRLKRCSVGEGAQITFVLQHRAIPVVRVTIESTGGAFTQACGASSETDAGAVRVNGTPMSFLQCTAHLQELTHALFSLSDTTRSAPLTDRAPAAEEGDSEGEEDGRSVSSPTVPAPPLLSPSEQAKAAERRANKRARSRSPMRRTDSTASVSRATELLSCATVPSLTEGSAGAEADGEEASKKGSQPYSTPLNSSDVTLSPAPPTRPPPVSLAAAGVKVDAELSLLATTPPRTSEQENGADTRSLSALSTLVAAMEGGESSTLLPRAPPAPRTNTGKPSVASRRAVASADKGAVKRESPTSSTVFASPTMRQRRTLAPATAAAAAGPASAITGEHHAPLASLTPPHAALRTATFTMPLAFHHTSASPLAAGAAPEEFDVASCNTDSNGGHQSVWCDSAGWSTDSSRLWLAHTHAVSRAFQCMSVPRCRVSATAKATQPLGDEGADGHGTSTATSASSTVPLTDSAAAAALVRMTQLWRWRERSSMWTAMEDSLRMAVGSGHLRGDALEAGVQALQASEEEQRQYDGRGADAGEDGSDLGPSCGRTALDVGQVGHGAERQQTRSFPACPPRALLPVSGRAVVEAQHRITDSEEGRGGEEGAHGPRYVTCAGGIPSAERIVIDHTYSTRGSYVMASPVTAQGTTATPCRLLALQRNPQEDLHYHVYKRFMPTDMRLAMEAEGTLRVGPGDMGPLHGASAELSPAYKLPREQSGGEGDDNEDDEERDDGADDADEKKACNSSTASQAAPRAPAATTVADASGGGPFTDMDYVLRHRPSIRRIPMPDVESRYGP</sequence>
<feature type="compositionally biased region" description="Pro residues" evidence="1">
    <location>
        <begin position="428"/>
        <end position="437"/>
    </location>
</feature>
<name>Q4Q119_LEIMA</name>
<dbReference type="GeneID" id="5655690"/>
<feature type="compositionally biased region" description="Basic residues" evidence="1">
    <location>
        <begin position="359"/>
        <end position="369"/>
    </location>
</feature>
<feature type="compositionally biased region" description="Basic residues" evidence="1">
    <location>
        <begin position="49"/>
        <end position="62"/>
    </location>
</feature>
<feature type="region of interest" description="Disordered" evidence="1">
    <location>
        <begin position="1"/>
        <end position="87"/>
    </location>
</feature>
<proteinExistence type="predicted"/>
<reference evidence="2 3" key="2">
    <citation type="journal article" date="2011" name="Genome Res.">
        <title>Chromosome and gene copy number variation allow major structural change between species and strains of Leishmania.</title>
        <authorList>
            <person name="Rogers M.B."/>
            <person name="Hilley J.D."/>
            <person name="Dickens N.J."/>
            <person name="Wilkes J."/>
            <person name="Bates P.A."/>
            <person name="Depledge D.P."/>
            <person name="Harris D."/>
            <person name="Her Y."/>
            <person name="Herzyk P."/>
            <person name="Imamura H."/>
            <person name="Otto T.D."/>
            <person name="Sanders M."/>
            <person name="Seeger K."/>
            <person name="Dujardin J.C."/>
            <person name="Berriman M."/>
            <person name="Smith D.F."/>
            <person name="Hertz-Fowler C."/>
            <person name="Mottram J.C."/>
        </authorList>
    </citation>
    <scope>NUCLEOTIDE SEQUENCE [LARGE SCALE GENOMIC DNA]</scope>
    <source>
        <strain evidence="3">MHOM/IL/81/Friedlin</strain>
    </source>
</reference>
<dbReference type="RefSeq" id="XP_001686979.1">
    <property type="nucleotide sequence ID" value="XM_001686927.1"/>
</dbReference>
<keyword evidence="3" id="KW-1185">Reference proteome</keyword>
<dbReference type="eggNOG" id="ENOG502SIBS">
    <property type="taxonomic scope" value="Eukaryota"/>
</dbReference>
<dbReference type="VEuPathDB" id="TriTrypDB:LMJLV39_360050300"/>
<evidence type="ECO:0000256" key="1">
    <source>
        <dbReference type="SAM" id="MobiDB-lite"/>
    </source>
</evidence>
<feature type="compositionally biased region" description="Acidic residues" evidence="1">
    <location>
        <begin position="940"/>
        <end position="957"/>
    </location>
</feature>
<dbReference type="Proteomes" id="UP000000542">
    <property type="component" value="Chromosome 36"/>
</dbReference>
<feature type="compositionally biased region" description="Low complexity" evidence="1">
    <location>
        <begin position="965"/>
        <end position="984"/>
    </location>
</feature>
<feature type="compositionally biased region" description="Basic and acidic residues" evidence="1">
    <location>
        <begin position="746"/>
        <end position="757"/>
    </location>
</feature>
<feature type="compositionally biased region" description="Low complexity" evidence="1">
    <location>
        <begin position="167"/>
        <end position="178"/>
    </location>
</feature>
<feature type="region of interest" description="Disordered" evidence="1">
    <location>
        <begin position="744"/>
        <end position="775"/>
    </location>
</feature>
<feature type="region of interest" description="Disordered" evidence="1">
    <location>
        <begin position="928"/>
        <end position="994"/>
    </location>
</feature>
<dbReference type="VEuPathDB" id="TriTrypDB:LmjF.36.3960"/>
<reference evidence="2 3" key="1">
    <citation type="journal article" date="2005" name="Science">
        <title>The genome of the kinetoplastid parasite, Leishmania major.</title>
        <authorList>
            <person name="Ivens A.C."/>
            <person name="Peacock C.S."/>
            <person name="Worthey E.A."/>
            <person name="Murphy L."/>
            <person name="Aggarwal G."/>
            <person name="Berriman M."/>
            <person name="Sisk E."/>
            <person name="Rajandream M.A."/>
            <person name="Adlem E."/>
            <person name="Aert R."/>
            <person name="Anupama A."/>
            <person name="Apostolou Z."/>
            <person name="Attipoe P."/>
            <person name="Bason N."/>
            <person name="Bauser C."/>
            <person name="Beck A."/>
            <person name="Beverley S.M."/>
            <person name="Bianchettin G."/>
            <person name="Borzym K."/>
            <person name="Bothe G."/>
            <person name="Bruschi C.V."/>
            <person name="Collins M."/>
            <person name="Cadag E."/>
            <person name="Ciarloni L."/>
            <person name="Clayton C."/>
            <person name="Coulson R.M."/>
            <person name="Cronin A."/>
            <person name="Cruz A.K."/>
            <person name="Davies R.M."/>
            <person name="De Gaudenzi J."/>
            <person name="Dobson D.E."/>
            <person name="Duesterhoeft A."/>
            <person name="Fazelina G."/>
            <person name="Fosker N."/>
            <person name="Frasch A.C."/>
            <person name="Fraser A."/>
            <person name="Fuchs M."/>
            <person name="Gabel C."/>
            <person name="Goble A."/>
            <person name="Goffeau A."/>
            <person name="Harris D."/>
            <person name="Hertz-Fowler C."/>
            <person name="Hilbert H."/>
            <person name="Horn D."/>
            <person name="Huang Y."/>
            <person name="Klages S."/>
            <person name="Knights A."/>
            <person name="Kube M."/>
            <person name="Larke N."/>
            <person name="Litvin L."/>
            <person name="Lord A."/>
            <person name="Louie T."/>
            <person name="Marra M."/>
            <person name="Masuy D."/>
            <person name="Matthews K."/>
            <person name="Michaeli S."/>
            <person name="Mottram J.C."/>
            <person name="Muller-Auer S."/>
            <person name="Munden H."/>
            <person name="Nelson S."/>
            <person name="Norbertczak H."/>
            <person name="Oliver K."/>
            <person name="O'neil S."/>
            <person name="Pentony M."/>
            <person name="Pohl T.M."/>
            <person name="Price C."/>
            <person name="Purnelle B."/>
            <person name="Quail M.A."/>
            <person name="Rabbinowitsch E."/>
            <person name="Reinhardt R."/>
            <person name="Rieger M."/>
            <person name="Rinta J."/>
            <person name="Robben J."/>
            <person name="Robertson L."/>
            <person name="Ruiz J.C."/>
            <person name="Rutter S."/>
            <person name="Saunders D."/>
            <person name="Schafer M."/>
            <person name="Schein J."/>
            <person name="Schwartz D.C."/>
            <person name="Seeger K."/>
            <person name="Seyler A."/>
            <person name="Sharp S."/>
            <person name="Shin H."/>
            <person name="Sivam D."/>
            <person name="Squares R."/>
            <person name="Squares S."/>
            <person name="Tosato V."/>
            <person name="Vogt C."/>
            <person name="Volckaert G."/>
            <person name="Wambutt R."/>
            <person name="Warren T."/>
            <person name="Wedler H."/>
            <person name="Woodward J."/>
            <person name="Zhou S."/>
            <person name="Zimmermann W."/>
            <person name="Smith D.F."/>
            <person name="Blackwell J.M."/>
            <person name="Stuart K.D."/>
            <person name="Barrell B."/>
            <person name="Myler P.J."/>
        </authorList>
    </citation>
    <scope>NUCLEOTIDE SEQUENCE [LARGE SCALE GENOMIC DNA]</scope>
    <source>
        <strain evidence="3">MHOM/IL/81/Friedlin</strain>
    </source>
</reference>
<feature type="region of interest" description="Disordered" evidence="1">
    <location>
        <begin position="310"/>
        <end position="438"/>
    </location>
</feature>